<dbReference type="PRINTS" id="PR00081">
    <property type="entry name" value="GDHRDH"/>
</dbReference>
<reference evidence="5" key="1">
    <citation type="journal article" date="2019" name="Int. J. Syst. Evol. Microbiol.">
        <title>The Global Catalogue of Microorganisms (GCM) 10K type strain sequencing project: providing services to taxonomists for standard genome sequencing and annotation.</title>
        <authorList>
            <consortium name="The Broad Institute Genomics Platform"/>
            <consortium name="The Broad Institute Genome Sequencing Center for Infectious Disease"/>
            <person name="Wu L."/>
            <person name="Ma J."/>
        </authorList>
    </citation>
    <scope>NUCLEOTIDE SEQUENCE [LARGE SCALE GENOMIC DNA]</scope>
    <source>
        <strain evidence="5">CGMCC 1.12702</strain>
    </source>
</reference>
<dbReference type="InterPro" id="IPR002347">
    <property type="entry name" value="SDR_fam"/>
</dbReference>
<dbReference type="EMBL" id="JBHUGS010000003">
    <property type="protein sequence ID" value="MFD1951576.1"/>
    <property type="molecule type" value="Genomic_DNA"/>
</dbReference>
<dbReference type="InterPro" id="IPR051911">
    <property type="entry name" value="SDR_oxidoreductase"/>
</dbReference>
<dbReference type="PANTHER" id="PTHR43976:SF16">
    <property type="entry name" value="SHORT-CHAIN DEHYDROGENASE_REDUCTASE FAMILY PROTEIN"/>
    <property type="match status" value="1"/>
</dbReference>
<evidence type="ECO:0000256" key="1">
    <source>
        <dbReference type="ARBA" id="ARBA00006484"/>
    </source>
</evidence>
<dbReference type="InterPro" id="IPR036291">
    <property type="entry name" value="NAD(P)-bd_dom_sf"/>
</dbReference>
<dbReference type="PANTHER" id="PTHR43976">
    <property type="entry name" value="SHORT CHAIN DEHYDROGENASE"/>
    <property type="match status" value="1"/>
</dbReference>
<dbReference type="Pfam" id="PF00106">
    <property type="entry name" value="adh_short"/>
    <property type="match status" value="1"/>
</dbReference>
<organism evidence="4 5">
    <name type="scientific">Sphingomonas arantia</name>
    <dbReference type="NCBI Taxonomy" id="1460676"/>
    <lineage>
        <taxon>Bacteria</taxon>
        <taxon>Pseudomonadati</taxon>
        <taxon>Pseudomonadota</taxon>
        <taxon>Alphaproteobacteria</taxon>
        <taxon>Sphingomonadales</taxon>
        <taxon>Sphingomonadaceae</taxon>
        <taxon>Sphingomonas</taxon>
    </lineage>
</organism>
<dbReference type="CDD" id="cd05374">
    <property type="entry name" value="17beta-HSD-like_SDR_c"/>
    <property type="match status" value="1"/>
</dbReference>
<evidence type="ECO:0000256" key="3">
    <source>
        <dbReference type="RuleBase" id="RU000363"/>
    </source>
</evidence>
<comment type="caution">
    <text evidence="4">The sequence shown here is derived from an EMBL/GenBank/DDBJ whole genome shotgun (WGS) entry which is preliminary data.</text>
</comment>
<evidence type="ECO:0000313" key="4">
    <source>
        <dbReference type="EMBL" id="MFD1951576.1"/>
    </source>
</evidence>
<evidence type="ECO:0000313" key="5">
    <source>
        <dbReference type="Proteomes" id="UP001597400"/>
    </source>
</evidence>
<dbReference type="NCBIfam" id="NF004824">
    <property type="entry name" value="PRK06180.1"/>
    <property type="match status" value="1"/>
</dbReference>
<dbReference type="Proteomes" id="UP001597400">
    <property type="component" value="Unassembled WGS sequence"/>
</dbReference>
<accession>A0ABW4TZZ5</accession>
<name>A0ABW4TZZ5_9SPHN</name>
<dbReference type="Gene3D" id="3.40.50.720">
    <property type="entry name" value="NAD(P)-binding Rossmann-like Domain"/>
    <property type="match status" value="1"/>
</dbReference>
<sequence>MPKSWLITGCSSGLGAAIAEEALARGDRVALTARDTEKLTRIAARYPSTTLSLHLDVTVPGSVAAAIATAEQAFGQLDVFVNNAGYGVIGAVEEVSPEEYRQMFETNVFGLIEATRLALPALRRSHGTFVNMSSGSGIATRAGFGLYSSTKFAVEAISEALALEVRPLGVRVVIVEPGAFRTDFLGRSMTIAATRLPIYDETAGGMRTLSESMSGSQPGDPVRAAKVIVAAVDDEAAPLRLPLGPDAHRNIKAKLDWVSADMAAWGDRTAATSFEQLEVKT</sequence>
<dbReference type="RefSeq" id="WP_380930347.1">
    <property type="nucleotide sequence ID" value="NZ_JBHUGS010000003.1"/>
</dbReference>
<dbReference type="PRINTS" id="PR00080">
    <property type="entry name" value="SDRFAMILY"/>
</dbReference>
<dbReference type="InterPro" id="IPR020904">
    <property type="entry name" value="Sc_DH/Rdtase_CS"/>
</dbReference>
<proteinExistence type="inferred from homology"/>
<keyword evidence="2" id="KW-0560">Oxidoreductase</keyword>
<gene>
    <name evidence="4" type="ORF">ACFSGX_12450</name>
</gene>
<protein>
    <submittedName>
        <fullName evidence="4">Oxidoreductase</fullName>
    </submittedName>
</protein>
<comment type="similarity">
    <text evidence="1 3">Belongs to the short-chain dehydrogenases/reductases (SDR) family.</text>
</comment>
<dbReference type="SUPFAM" id="SSF51735">
    <property type="entry name" value="NAD(P)-binding Rossmann-fold domains"/>
    <property type="match status" value="1"/>
</dbReference>
<dbReference type="PROSITE" id="PS00061">
    <property type="entry name" value="ADH_SHORT"/>
    <property type="match status" value="1"/>
</dbReference>
<keyword evidence="5" id="KW-1185">Reference proteome</keyword>
<evidence type="ECO:0000256" key="2">
    <source>
        <dbReference type="ARBA" id="ARBA00023002"/>
    </source>
</evidence>